<dbReference type="AlphaFoldDB" id="A0A6J2YYV5"/>
<gene>
    <name evidence="8" type="primary">LOC115891924</name>
</gene>
<dbReference type="Gene3D" id="3.30.70.3250">
    <property type="entry name" value="Ribonuclease P, Pop5 subunit"/>
    <property type="match status" value="1"/>
</dbReference>
<dbReference type="RefSeq" id="XP_030768394.1">
    <property type="nucleotide sequence ID" value="XM_030912534.1"/>
</dbReference>
<dbReference type="OrthoDB" id="277888at2759"/>
<organism evidence="7 8">
    <name type="scientific">Sitophilus oryzae</name>
    <name type="common">Rice weevil</name>
    <name type="synonym">Curculio oryzae</name>
    <dbReference type="NCBI Taxonomy" id="7048"/>
    <lineage>
        <taxon>Eukaryota</taxon>
        <taxon>Metazoa</taxon>
        <taxon>Ecdysozoa</taxon>
        <taxon>Arthropoda</taxon>
        <taxon>Hexapoda</taxon>
        <taxon>Insecta</taxon>
        <taxon>Pterygota</taxon>
        <taxon>Neoptera</taxon>
        <taxon>Endopterygota</taxon>
        <taxon>Coleoptera</taxon>
        <taxon>Polyphaga</taxon>
        <taxon>Cucujiformia</taxon>
        <taxon>Curculionidae</taxon>
        <taxon>Dryophthorinae</taxon>
        <taxon>Sitophilus</taxon>
    </lineage>
</organism>
<dbReference type="FunCoup" id="A0A6J2YYV5">
    <property type="interactions" value="688"/>
</dbReference>
<evidence type="ECO:0000313" key="7">
    <source>
        <dbReference type="Proteomes" id="UP000504635"/>
    </source>
</evidence>
<evidence type="ECO:0000256" key="1">
    <source>
        <dbReference type="ARBA" id="ARBA00010800"/>
    </source>
</evidence>
<dbReference type="PANTHER" id="PTHR48414:SF1">
    <property type="entry name" value="POP5 HOMOLOG, RIBONUCLEASE P_MRP SUBUNIT"/>
    <property type="match status" value="1"/>
</dbReference>
<dbReference type="KEGG" id="soy:115891924"/>
<evidence type="ECO:0000256" key="4">
    <source>
        <dbReference type="ARBA" id="ARBA00023242"/>
    </source>
</evidence>
<sequence length="151" mass="17287">MVRLKNRYIVLQIEPRDPKDSSNFTLSSDAIMQVIKDKIEQLHGDFGMASIQAGFTAKYCNEYTKIAIARARHGPHKLVTSSIPFINKIGSRNVNVRILYIGATIKKCFCFIKQYQEKAFEEVCVKLKTPEERRAVREAINNFQSALKSME</sequence>
<dbReference type="InterPro" id="IPR016819">
    <property type="entry name" value="RNase_P/MRP_POP5"/>
</dbReference>
<dbReference type="PIRSF" id="PIRSF023803">
    <property type="entry name" value="Ribonuclease_P_prd"/>
    <property type="match status" value="1"/>
</dbReference>
<comment type="function">
    <text evidence="6">Component of ribonuclease P, a protein complex that generates mature tRNA molecules by cleaving their 5'-ends.</text>
</comment>
<protein>
    <recommendedName>
        <fullName evidence="5 6">Ribonuclease P/MRP protein subunit POP5</fullName>
    </recommendedName>
</protein>
<dbReference type="InParanoid" id="A0A6J2YYV5"/>
<evidence type="ECO:0000256" key="5">
    <source>
        <dbReference type="ARBA" id="ARBA00044198"/>
    </source>
</evidence>
<reference evidence="8" key="1">
    <citation type="submission" date="2025-08" db="UniProtKB">
        <authorList>
            <consortium name="RefSeq"/>
        </authorList>
    </citation>
    <scope>IDENTIFICATION</scope>
    <source>
        <tissue evidence="8">Gonads</tissue>
    </source>
</reference>
<dbReference type="PANTHER" id="PTHR48414">
    <property type="entry name" value="POP5 HOMOLOG, RIBONUCLEASE P_MRP SUBUNIT"/>
    <property type="match status" value="1"/>
</dbReference>
<dbReference type="GO" id="GO:0006364">
    <property type="term" value="P:rRNA processing"/>
    <property type="evidence" value="ECO:0007669"/>
    <property type="project" value="UniProtKB-KW"/>
</dbReference>
<proteinExistence type="inferred from homology"/>
<dbReference type="Proteomes" id="UP000504635">
    <property type="component" value="Unplaced"/>
</dbReference>
<keyword evidence="3 6" id="KW-0819">tRNA processing</keyword>
<evidence type="ECO:0000256" key="3">
    <source>
        <dbReference type="ARBA" id="ARBA00022694"/>
    </source>
</evidence>
<dbReference type="InterPro" id="IPR038085">
    <property type="entry name" value="Rnp2-like_sf"/>
</dbReference>
<accession>A0A6J2YYV5</accession>
<dbReference type="GeneID" id="115891924"/>
<evidence type="ECO:0000313" key="8">
    <source>
        <dbReference type="RefSeq" id="XP_030768394.1"/>
    </source>
</evidence>
<dbReference type="GO" id="GO:0030677">
    <property type="term" value="C:ribonuclease P complex"/>
    <property type="evidence" value="ECO:0007669"/>
    <property type="project" value="InterPro"/>
</dbReference>
<dbReference type="InterPro" id="IPR002759">
    <property type="entry name" value="Pop5/Rpp14/Rnp2-like"/>
</dbReference>
<dbReference type="Pfam" id="PF01900">
    <property type="entry name" value="RNase_P_Rpp14"/>
    <property type="match status" value="1"/>
</dbReference>
<keyword evidence="4 6" id="KW-0539">Nucleus</keyword>
<dbReference type="GO" id="GO:0001682">
    <property type="term" value="P:tRNA 5'-leader removal"/>
    <property type="evidence" value="ECO:0007669"/>
    <property type="project" value="InterPro"/>
</dbReference>
<dbReference type="GO" id="GO:0005730">
    <property type="term" value="C:nucleolus"/>
    <property type="evidence" value="ECO:0007669"/>
    <property type="project" value="UniProtKB-SubCell"/>
</dbReference>
<evidence type="ECO:0000256" key="2">
    <source>
        <dbReference type="ARBA" id="ARBA00022552"/>
    </source>
</evidence>
<evidence type="ECO:0000256" key="6">
    <source>
        <dbReference type="PIRNR" id="PIRNR023803"/>
    </source>
</evidence>
<dbReference type="SUPFAM" id="SSF160350">
    <property type="entry name" value="Rnp2-like"/>
    <property type="match status" value="1"/>
</dbReference>
<dbReference type="GO" id="GO:0033204">
    <property type="term" value="F:ribonuclease P RNA binding"/>
    <property type="evidence" value="ECO:0007669"/>
    <property type="project" value="InterPro"/>
</dbReference>
<name>A0A6J2YYV5_SITOR</name>
<keyword evidence="2" id="KW-0698">rRNA processing</keyword>
<comment type="similarity">
    <text evidence="1 6">Belongs to the eukaryotic/archaeal RNase P protein component 2 family.</text>
</comment>
<comment type="subcellular location">
    <subcellularLocation>
        <location evidence="6">Nucleus</location>
        <location evidence="6">Nucleolus</location>
    </subcellularLocation>
</comment>
<keyword evidence="7" id="KW-1185">Reference proteome</keyword>